<comment type="caution">
    <text evidence="5">The sequence shown here is derived from an EMBL/GenBank/DDBJ whole genome shotgun (WGS) entry which is preliminary data.</text>
</comment>
<reference evidence="5 6" key="1">
    <citation type="submission" date="2015-12" db="EMBL/GenBank/DDBJ databases">
        <authorList>
            <person name="Shamseldin A."/>
            <person name="Moawad H."/>
            <person name="Abd El-Rahim W.M."/>
            <person name="Sadowsky M.J."/>
        </authorList>
    </citation>
    <scope>NUCLEOTIDE SEQUENCE [LARGE SCALE GENOMIC DNA]</scope>
    <source>
        <strain evidence="5 6">SJ5A-1</strain>
    </source>
</reference>
<dbReference type="GO" id="GO:0009117">
    <property type="term" value="P:nucleotide metabolic process"/>
    <property type="evidence" value="ECO:0007669"/>
    <property type="project" value="UniProtKB-KW"/>
</dbReference>
<proteinExistence type="inferred from homology"/>
<gene>
    <name evidence="5" type="ORF">AVJ23_16975</name>
</gene>
<accession>A0A0W7WGH7</accession>
<evidence type="ECO:0000313" key="5">
    <source>
        <dbReference type="EMBL" id="KUF09576.1"/>
    </source>
</evidence>
<dbReference type="GO" id="GO:0005737">
    <property type="term" value="C:cytoplasm"/>
    <property type="evidence" value="ECO:0007669"/>
    <property type="project" value="UniProtKB-SubCell"/>
</dbReference>
<name>A0A0W7WGH7_9RHOB</name>
<dbReference type="PANTHER" id="PTHR43213">
    <property type="entry name" value="BIFUNCTIONAL DTTP/UTP PYROPHOSPHATASE/METHYLTRANSFERASE PROTEIN-RELATED"/>
    <property type="match status" value="1"/>
</dbReference>
<evidence type="ECO:0000256" key="1">
    <source>
        <dbReference type="ARBA" id="ARBA00001968"/>
    </source>
</evidence>
<comment type="catalytic activity">
    <reaction evidence="4">
        <text>a ribonucleoside 5'-triphosphate + H2O = a ribonucleoside 5'-phosphate + diphosphate + H(+)</text>
        <dbReference type="Rhea" id="RHEA:23996"/>
        <dbReference type="ChEBI" id="CHEBI:15377"/>
        <dbReference type="ChEBI" id="CHEBI:15378"/>
        <dbReference type="ChEBI" id="CHEBI:33019"/>
        <dbReference type="ChEBI" id="CHEBI:58043"/>
        <dbReference type="ChEBI" id="CHEBI:61557"/>
        <dbReference type="EC" id="3.6.1.9"/>
    </reaction>
</comment>
<comment type="function">
    <text evidence="4">Nucleoside triphosphate pyrophosphatase. May have a dual role in cell division arrest and in preventing the incorporation of modified nucleotides into cellular nucleic acids.</text>
</comment>
<dbReference type="Gene3D" id="3.90.950.10">
    <property type="match status" value="1"/>
</dbReference>
<keyword evidence="2 4" id="KW-0378">Hydrolase</keyword>
<comment type="catalytic activity">
    <reaction evidence="4">
        <text>a 2'-deoxyribonucleoside 5'-triphosphate + H2O = a 2'-deoxyribonucleoside 5'-phosphate + diphosphate + H(+)</text>
        <dbReference type="Rhea" id="RHEA:44644"/>
        <dbReference type="ChEBI" id="CHEBI:15377"/>
        <dbReference type="ChEBI" id="CHEBI:15378"/>
        <dbReference type="ChEBI" id="CHEBI:33019"/>
        <dbReference type="ChEBI" id="CHEBI:61560"/>
        <dbReference type="ChEBI" id="CHEBI:65317"/>
        <dbReference type="EC" id="3.6.1.9"/>
    </reaction>
</comment>
<keyword evidence="6" id="KW-1185">Reference proteome</keyword>
<dbReference type="InterPro" id="IPR029001">
    <property type="entry name" value="ITPase-like_fam"/>
</dbReference>
<dbReference type="GO" id="GO:0047429">
    <property type="term" value="F:nucleoside triphosphate diphosphatase activity"/>
    <property type="evidence" value="ECO:0007669"/>
    <property type="project" value="UniProtKB-EC"/>
</dbReference>
<dbReference type="AlphaFoldDB" id="A0A0W7WGH7"/>
<dbReference type="InterPro" id="IPR003697">
    <property type="entry name" value="Maf-like"/>
</dbReference>
<dbReference type="PANTHER" id="PTHR43213:SF5">
    <property type="entry name" value="BIFUNCTIONAL DTTP_UTP PYROPHOSPHATASE_METHYLTRANSFERASE PROTEIN-RELATED"/>
    <property type="match status" value="1"/>
</dbReference>
<dbReference type="HAMAP" id="MF_00528">
    <property type="entry name" value="Maf"/>
    <property type="match status" value="1"/>
</dbReference>
<feature type="active site" description="Proton acceptor" evidence="4">
    <location>
        <position position="76"/>
    </location>
</feature>
<dbReference type="SUPFAM" id="SSF52972">
    <property type="entry name" value="ITPase-like"/>
    <property type="match status" value="1"/>
</dbReference>
<keyword evidence="4" id="KW-0963">Cytoplasm</keyword>
<dbReference type="RefSeq" id="WP_058863411.1">
    <property type="nucleotide sequence ID" value="NZ_LPXO01000012.1"/>
</dbReference>
<keyword evidence="3 4" id="KW-0546">Nucleotide metabolism</keyword>
<evidence type="ECO:0000313" key="6">
    <source>
        <dbReference type="Proteomes" id="UP000054396"/>
    </source>
</evidence>
<evidence type="ECO:0000256" key="2">
    <source>
        <dbReference type="ARBA" id="ARBA00022801"/>
    </source>
</evidence>
<comment type="similarity">
    <text evidence="4">Belongs to the Maf family.</text>
</comment>
<organism evidence="5 6">
    <name type="scientific">Pseudoponticoccus marisrubri</name>
    <dbReference type="NCBI Taxonomy" id="1685382"/>
    <lineage>
        <taxon>Bacteria</taxon>
        <taxon>Pseudomonadati</taxon>
        <taxon>Pseudomonadota</taxon>
        <taxon>Alphaproteobacteria</taxon>
        <taxon>Rhodobacterales</taxon>
        <taxon>Roseobacteraceae</taxon>
        <taxon>Pseudoponticoccus</taxon>
    </lineage>
</organism>
<dbReference type="Pfam" id="PF02545">
    <property type="entry name" value="Maf"/>
    <property type="match status" value="1"/>
</dbReference>
<dbReference type="STRING" id="1685382.AVJ23_16975"/>
<comment type="cofactor">
    <cofactor evidence="1 4">
        <name>a divalent metal cation</name>
        <dbReference type="ChEBI" id="CHEBI:60240"/>
    </cofactor>
</comment>
<protein>
    <recommendedName>
        <fullName evidence="4">Nucleoside triphosphate pyrophosphatase</fullName>
        <ecNumber evidence="4">3.6.1.9</ecNumber>
    </recommendedName>
    <alternativeName>
        <fullName evidence="4">Nucleotide pyrophosphatase</fullName>
        <shortName evidence="4">Nucleotide PPase</shortName>
    </alternativeName>
</protein>
<sequence>MNLDLLLASGSQIRLSLLQSAGLSVEAHPVALDEAAIRESMLAEGGTPREIADALAEAKALKAARRFPEARVLGCDQVLNYDAMVLGKPETRDAAAQQLRNLRGQTHQLLSAAVLCEDGKPVWRQITTARLTMRDVSDSYLDAYLDRNWPDIATSVGGYKLEREGVRLFSRIQGDHFTILGLPLLELLNFLSIRGTIHA</sequence>
<comment type="subcellular location">
    <subcellularLocation>
        <location evidence="4">Cytoplasm</location>
    </subcellularLocation>
</comment>
<dbReference type="EC" id="3.6.1.9" evidence="4"/>
<evidence type="ECO:0000256" key="4">
    <source>
        <dbReference type="HAMAP-Rule" id="MF_00528"/>
    </source>
</evidence>
<dbReference type="PIRSF" id="PIRSF006305">
    <property type="entry name" value="Maf"/>
    <property type="match status" value="1"/>
</dbReference>
<dbReference type="OrthoDB" id="9813962at2"/>
<evidence type="ECO:0000256" key="3">
    <source>
        <dbReference type="ARBA" id="ARBA00023080"/>
    </source>
</evidence>
<comment type="caution">
    <text evidence="4">Lacks conserved residue(s) required for the propagation of feature annotation.</text>
</comment>
<dbReference type="Proteomes" id="UP000054396">
    <property type="component" value="Unassembled WGS sequence"/>
</dbReference>
<dbReference type="EMBL" id="LPXO01000012">
    <property type="protein sequence ID" value="KUF09576.1"/>
    <property type="molecule type" value="Genomic_DNA"/>
</dbReference>